<sequence length="202" mass="21488">MLSLLPFLSLLPLLTSTPVSALPLPRAVGTETCTTLTSGVLSGGALADHPQNFFIWDNVLYYGGSDGLEVEFQRCDPNFEGFPQNSTLITGHIYVPSLSACLAVDPPNGAEPHTLTAEPCTYSEDSGQILQQWWWVNGASGVEYVWAGFTDNRGNVQNADTCSSGTFGYAVADLASPPTEGVAQIVCTSDEGAQPFRIIPQA</sequence>
<evidence type="ECO:0008006" key="4">
    <source>
        <dbReference type="Google" id="ProtNLM"/>
    </source>
</evidence>
<dbReference type="AlphaFoldDB" id="A0A167HJ38"/>
<keyword evidence="3" id="KW-1185">Reference proteome</keyword>
<feature type="chain" id="PRO_5007887608" description="Ricin B lectin domain-containing protein" evidence="1">
    <location>
        <begin position="22"/>
        <end position="202"/>
    </location>
</feature>
<dbReference type="Proteomes" id="UP000076738">
    <property type="component" value="Unassembled WGS sequence"/>
</dbReference>
<dbReference type="EMBL" id="KV417319">
    <property type="protein sequence ID" value="KZO91687.1"/>
    <property type="molecule type" value="Genomic_DNA"/>
</dbReference>
<evidence type="ECO:0000313" key="2">
    <source>
        <dbReference type="EMBL" id="KZO91687.1"/>
    </source>
</evidence>
<feature type="signal peptide" evidence="1">
    <location>
        <begin position="1"/>
        <end position="21"/>
    </location>
</feature>
<protein>
    <recommendedName>
        <fullName evidence="4">Ricin B lectin domain-containing protein</fullName>
    </recommendedName>
</protein>
<proteinExistence type="predicted"/>
<dbReference type="OrthoDB" id="3349148at2759"/>
<gene>
    <name evidence="2" type="ORF">CALVIDRAFT_568000</name>
</gene>
<reference evidence="2 3" key="1">
    <citation type="journal article" date="2016" name="Mol. Biol. Evol.">
        <title>Comparative Genomics of Early-Diverging Mushroom-Forming Fungi Provides Insights into the Origins of Lignocellulose Decay Capabilities.</title>
        <authorList>
            <person name="Nagy L.G."/>
            <person name="Riley R."/>
            <person name="Tritt A."/>
            <person name="Adam C."/>
            <person name="Daum C."/>
            <person name="Floudas D."/>
            <person name="Sun H."/>
            <person name="Yadav J.S."/>
            <person name="Pangilinan J."/>
            <person name="Larsson K.H."/>
            <person name="Matsuura K."/>
            <person name="Barry K."/>
            <person name="Labutti K."/>
            <person name="Kuo R."/>
            <person name="Ohm R.A."/>
            <person name="Bhattacharya S.S."/>
            <person name="Shirouzu T."/>
            <person name="Yoshinaga Y."/>
            <person name="Martin F.M."/>
            <person name="Grigoriev I.V."/>
            <person name="Hibbett D.S."/>
        </authorList>
    </citation>
    <scope>NUCLEOTIDE SEQUENCE [LARGE SCALE GENOMIC DNA]</scope>
    <source>
        <strain evidence="2 3">TUFC12733</strain>
    </source>
</reference>
<keyword evidence="1" id="KW-0732">Signal</keyword>
<evidence type="ECO:0000313" key="3">
    <source>
        <dbReference type="Proteomes" id="UP000076738"/>
    </source>
</evidence>
<name>A0A167HJ38_CALVF</name>
<evidence type="ECO:0000256" key="1">
    <source>
        <dbReference type="SAM" id="SignalP"/>
    </source>
</evidence>
<accession>A0A167HJ38</accession>
<organism evidence="2 3">
    <name type="scientific">Calocera viscosa (strain TUFC12733)</name>
    <dbReference type="NCBI Taxonomy" id="1330018"/>
    <lineage>
        <taxon>Eukaryota</taxon>
        <taxon>Fungi</taxon>
        <taxon>Dikarya</taxon>
        <taxon>Basidiomycota</taxon>
        <taxon>Agaricomycotina</taxon>
        <taxon>Dacrymycetes</taxon>
        <taxon>Dacrymycetales</taxon>
        <taxon>Dacrymycetaceae</taxon>
        <taxon>Calocera</taxon>
    </lineage>
</organism>